<evidence type="ECO:0000313" key="3">
    <source>
        <dbReference type="Proteomes" id="UP000266841"/>
    </source>
</evidence>
<evidence type="ECO:0000313" key="2">
    <source>
        <dbReference type="EMBL" id="EJK77650.1"/>
    </source>
</evidence>
<feature type="non-terminal residue" evidence="2">
    <location>
        <position position="1"/>
    </location>
</feature>
<dbReference type="AlphaFoldDB" id="K0TJ53"/>
<gene>
    <name evidence="2" type="ORF">THAOC_00503</name>
</gene>
<feature type="compositionally biased region" description="Basic residues" evidence="1">
    <location>
        <begin position="1"/>
        <end position="10"/>
    </location>
</feature>
<dbReference type="EMBL" id="AGNL01000587">
    <property type="protein sequence ID" value="EJK77650.1"/>
    <property type="molecule type" value="Genomic_DNA"/>
</dbReference>
<proteinExistence type="predicted"/>
<dbReference type="Proteomes" id="UP000266841">
    <property type="component" value="Unassembled WGS sequence"/>
</dbReference>
<organism evidence="2 3">
    <name type="scientific">Thalassiosira oceanica</name>
    <name type="common">Marine diatom</name>
    <dbReference type="NCBI Taxonomy" id="159749"/>
    <lineage>
        <taxon>Eukaryota</taxon>
        <taxon>Sar</taxon>
        <taxon>Stramenopiles</taxon>
        <taxon>Ochrophyta</taxon>
        <taxon>Bacillariophyta</taxon>
        <taxon>Coscinodiscophyceae</taxon>
        <taxon>Thalassiosirophycidae</taxon>
        <taxon>Thalassiosirales</taxon>
        <taxon>Thalassiosiraceae</taxon>
        <taxon>Thalassiosira</taxon>
    </lineage>
</organism>
<feature type="region of interest" description="Disordered" evidence="1">
    <location>
        <begin position="71"/>
        <end position="146"/>
    </location>
</feature>
<name>K0TJ53_THAOC</name>
<accession>K0TJ53</accession>
<feature type="region of interest" description="Disordered" evidence="1">
    <location>
        <begin position="184"/>
        <end position="218"/>
    </location>
</feature>
<reference evidence="2 3" key="1">
    <citation type="journal article" date="2012" name="Genome Biol.">
        <title>Genome and low-iron response of an oceanic diatom adapted to chronic iron limitation.</title>
        <authorList>
            <person name="Lommer M."/>
            <person name="Specht M."/>
            <person name="Roy A.S."/>
            <person name="Kraemer L."/>
            <person name="Andreson R."/>
            <person name="Gutowska M.A."/>
            <person name="Wolf J."/>
            <person name="Bergner S.V."/>
            <person name="Schilhabel M.B."/>
            <person name="Klostermeier U.C."/>
            <person name="Beiko R.G."/>
            <person name="Rosenstiel P."/>
            <person name="Hippler M."/>
            <person name="Laroche J."/>
        </authorList>
    </citation>
    <scope>NUCLEOTIDE SEQUENCE [LARGE SCALE GENOMIC DNA]</scope>
    <source>
        <strain evidence="2 3">CCMP1005</strain>
    </source>
</reference>
<evidence type="ECO:0000256" key="1">
    <source>
        <dbReference type="SAM" id="MobiDB-lite"/>
    </source>
</evidence>
<feature type="region of interest" description="Disordered" evidence="1">
    <location>
        <begin position="1"/>
        <end position="56"/>
    </location>
</feature>
<keyword evidence="3" id="KW-1185">Reference proteome</keyword>
<feature type="region of interest" description="Disordered" evidence="1">
    <location>
        <begin position="338"/>
        <end position="372"/>
    </location>
</feature>
<protein>
    <submittedName>
        <fullName evidence="2">Uncharacterized protein</fullName>
    </submittedName>
</protein>
<sequence>HGHSTGRRHGVLQGLNGGAPMAGNRMRFKESSSSTGSGPKAPPRCPGAIGSTREGGTGWVLARRVYLGAPLRDGDAPWRRPASSVCRPPGQGSRRIPRGSLRARSPADDGDDIQQDLSGRPPSHHPGAARGSLWTPSSHHPNHPSHSRVVLGRMAVGQNGLRPQSLRALGRQVPETTEAVAGQPLPAGTRLFGPSPLRRRSPLSTPTCNPPPCPEGSASVPGDWPSTCFAYAQSPPVQKAFTPPAFLGWGPLLAVHPRSATCGGLPIWEARESPPRPPWQFAVSLAVALVHGAVGSPGRAPSPGPSAGVHPWEAGRATGLPPQTTKAEPLVLVRRPPQRIYARGARRREQTPRHRSRRPRSKGIRRVAGHPLRPAFLVRRAGDDACP</sequence>
<feature type="compositionally biased region" description="Basic residues" evidence="1">
    <location>
        <begin position="353"/>
        <end position="368"/>
    </location>
</feature>
<comment type="caution">
    <text evidence="2">The sequence shown here is derived from an EMBL/GenBank/DDBJ whole genome shotgun (WGS) entry which is preliminary data.</text>
</comment>